<keyword evidence="4" id="KW-1185">Reference proteome</keyword>
<evidence type="ECO:0000313" key="3">
    <source>
        <dbReference type="EMBL" id="WNH48326.1"/>
    </source>
</evidence>
<feature type="region of interest" description="Disordered" evidence="1">
    <location>
        <begin position="122"/>
        <end position="142"/>
    </location>
</feature>
<evidence type="ECO:0000256" key="1">
    <source>
        <dbReference type="SAM" id="MobiDB-lite"/>
    </source>
</evidence>
<organism evidence="3 4">
    <name type="scientific">Stenotrophomonas aracearum</name>
    <dbReference type="NCBI Taxonomy" id="3003272"/>
    <lineage>
        <taxon>Bacteria</taxon>
        <taxon>Pseudomonadati</taxon>
        <taxon>Pseudomonadota</taxon>
        <taxon>Gammaproteobacteria</taxon>
        <taxon>Lysobacterales</taxon>
        <taxon>Lysobacteraceae</taxon>
        <taxon>Stenotrophomonas</taxon>
    </lineage>
</organism>
<sequence length="247" mass="25606">MKPWWLLLLCVASSAMADDAIVFRCTDADGNSTVQGTPCPAGSHQVIQRMNAAPSRAEVSVSSSITPPAAAPPPVAPAASAPAAAGDAPAAVPAFVPGKARPVERIISEAYEVPTGTAILDTANLPKPGDDATAADTDKPPLPEIYQCQAQDGGRYLHEREPAPPHCQLLSVTALGGATPLNAASCEVIRDACEPIPEDQRCNAWQQRFRDARGRERFASPDNAAAAAAERARLQAVLAESSCAVPG</sequence>
<name>A0ABY9YBS9_9GAMM</name>
<evidence type="ECO:0000256" key="2">
    <source>
        <dbReference type="SAM" id="SignalP"/>
    </source>
</evidence>
<reference evidence="3 4" key="1">
    <citation type="submission" date="2022-12" db="EMBL/GenBank/DDBJ databases">
        <title>Two new species, Stenotrophomonas aracearum and Stenotrophomonas oahuensis, isolated from Anthurium (Araceae family) in Hawaii.</title>
        <authorList>
            <person name="Chunag S.C."/>
            <person name="Dobhal S."/>
            <person name="Alvarez A."/>
            <person name="Arif M."/>
        </authorList>
    </citation>
    <scope>NUCLEOTIDE SEQUENCE [LARGE SCALE GENOMIC DNA]</scope>
    <source>
        <strain evidence="3 4">A5588</strain>
    </source>
</reference>
<feature type="region of interest" description="Disordered" evidence="1">
    <location>
        <begin position="58"/>
        <end position="81"/>
    </location>
</feature>
<feature type="compositionally biased region" description="Low complexity" evidence="1">
    <location>
        <begin position="59"/>
        <end position="68"/>
    </location>
</feature>
<evidence type="ECO:0000313" key="4">
    <source>
        <dbReference type="Proteomes" id="UP001305421"/>
    </source>
</evidence>
<dbReference type="RefSeq" id="WP_311182934.1">
    <property type="nucleotide sequence ID" value="NZ_CP115543.1"/>
</dbReference>
<keyword evidence="2" id="KW-0732">Signal</keyword>
<accession>A0ABY9YBS9</accession>
<proteinExistence type="predicted"/>
<feature type="signal peptide" evidence="2">
    <location>
        <begin position="1"/>
        <end position="17"/>
    </location>
</feature>
<protein>
    <submittedName>
        <fullName evidence="3">DUF4124 domain-containing protein</fullName>
    </submittedName>
</protein>
<dbReference type="EMBL" id="CP115543">
    <property type="protein sequence ID" value="WNH48326.1"/>
    <property type="molecule type" value="Genomic_DNA"/>
</dbReference>
<feature type="chain" id="PRO_5045230300" evidence="2">
    <location>
        <begin position="18"/>
        <end position="247"/>
    </location>
</feature>
<gene>
    <name evidence="3" type="ORF">PDM28_16925</name>
</gene>
<dbReference type="Proteomes" id="UP001305421">
    <property type="component" value="Chromosome"/>
</dbReference>